<evidence type="ECO:0000256" key="3">
    <source>
        <dbReference type="ARBA" id="ARBA00022989"/>
    </source>
</evidence>
<dbReference type="GO" id="GO:0140359">
    <property type="term" value="F:ABC-type transporter activity"/>
    <property type="evidence" value="ECO:0007669"/>
    <property type="project" value="InterPro"/>
</dbReference>
<dbReference type="InterPro" id="IPR000412">
    <property type="entry name" value="ABC_2_transport"/>
</dbReference>
<evidence type="ECO:0000256" key="5">
    <source>
        <dbReference type="ARBA" id="ARBA00023251"/>
    </source>
</evidence>
<sequence length="273" mass="28728">MTTLTTPTTRPPRSAHALADSVTMLRRNLKHMVRYPSMTIMVIGMPVLFLLLFVYVFGETLGAGLGAAGAGRDAYVDYLTPGILLMGIGASAQGTAIFVAMDMTEGIVARFKTMPIARSAILAGHVLGSTLQTVVGLVVVVGVALLVGFRPTTGALDWLLAACVLTLIAFAITSLAVAMGMATRTVEAASNLPLPLVLLPFLGSGFVPTESMPSGLAFFAEYQPFTPFIDTVRGLLLGTPVGGSAAQALAWCAGITLVGHLWARRLFNRERPH</sequence>
<gene>
    <name evidence="8" type="ORF">B1813_07995</name>
</gene>
<keyword evidence="6" id="KW-0813">Transport</keyword>
<evidence type="ECO:0000313" key="8">
    <source>
        <dbReference type="EMBL" id="OQO93112.1"/>
    </source>
</evidence>
<dbReference type="InterPro" id="IPR051784">
    <property type="entry name" value="Nod_factor_ABC_transporter"/>
</dbReference>
<comment type="caution">
    <text evidence="8">The sequence shown here is derived from an EMBL/GenBank/DDBJ whole genome shotgun (WGS) entry which is preliminary data.</text>
</comment>
<name>A0A1V9A7L4_SACPI</name>
<dbReference type="STRING" id="1962155.B1813_07995"/>
<evidence type="ECO:0000256" key="2">
    <source>
        <dbReference type="ARBA" id="ARBA00022692"/>
    </source>
</evidence>
<feature type="transmembrane region" description="Helical" evidence="6">
    <location>
        <begin position="35"/>
        <end position="58"/>
    </location>
</feature>
<organism evidence="8 9">
    <name type="scientific">Saccharomonospora piscinae</name>
    <dbReference type="NCBI Taxonomy" id="687388"/>
    <lineage>
        <taxon>Bacteria</taxon>
        <taxon>Bacillati</taxon>
        <taxon>Actinomycetota</taxon>
        <taxon>Actinomycetes</taxon>
        <taxon>Pseudonocardiales</taxon>
        <taxon>Pseudonocardiaceae</taxon>
        <taxon>Saccharomonospora</taxon>
    </lineage>
</organism>
<keyword evidence="4 6" id="KW-0472">Membrane</keyword>
<feature type="transmembrane region" description="Helical" evidence="6">
    <location>
        <begin position="78"/>
        <end position="101"/>
    </location>
</feature>
<proteinExistence type="inferred from homology"/>
<evidence type="ECO:0000256" key="4">
    <source>
        <dbReference type="ARBA" id="ARBA00023136"/>
    </source>
</evidence>
<comment type="similarity">
    <text evidence="6">Belongs to the ABC-2 integral membrane protein family.</text>
</comment>
<feature type="transmembrane region" description="Helical" evidence="6">
    <location>
        <begin position="245"/>
        <end position="263"/>
    </location>
</feature>
<feature type="transmembrane region" description="Helical" evidence="6">
    <location>
        <begin position="158"/>
        <end position="180"/>
    </location>
</feature>
<keyword evidence="6" id="KW-1003">Cell membrane</keyword>
<accession>A0A1V9A7L4</accession>
<dbReference type="PANTHER" id="PTHR43229:SF2">
    <property type="entry name" value="NODULATION PROTEIN J"/>
    <property type="match status" value="1"/>
</dbReference>
<dbReference type="PANTHER" id="PTHR43229">
    <property type="entry name" value="NODULATION PROTEIN J"/>
    <property type="match status" value="1"/>
</dbReference>
<dbReference type="InterPro" id="IPR047817">
    <property type="entry name" value="ABC2_TM_bact-type"/>
</dbReference>
<dbReference type="GO" id="GO:0046677">
    <property type="term" value="P:response to antibiotic"/>
    <property type="evidence" value="ECO:0007669"/>
    <property type="project" value="UniProtKB-KW"/>
</dbReference>
<feature type="transmembrane region" description="Helical" evidence="6">
    <location>
        <begin position="122"/>
        <end position="146"/>
    </location>
</feature>
<feature type="transmembrane region" description="Helical" evidence="6">
    <location>
        <begin position="192"/>
        <end position="209"/>
    </location>
</feature>
<protein>
    <recommendedName>
        <fullName evidence="6">Transport permease protein</fullName>
    </recommendedName>
</protein>
<feature type="domain" description="ABC transmembrane type-2" evidence="7">
    <location>
        <begin position="37"/>
        <end position="270"/>
    </location>
</feature>
<evidence type="ECO:0000256" key="6">
    <source>
        <dbReference type="RuleBase" id="RU361157"/>
    </source>
</evidence>
<dbReference type="PIRSF" id="PIRSF006648">
    <property type="entry name" value="DrrB"/>
    <property type="match status" value="1"/>
</dbReference>
<dbReference type="InterPro" id="IPR013525">
    <property type="entry name" value="ABC2_TM"/>
</dbReference>
<dbReference type="PROSITE" id="PS51012">
    <property type="entry name" value="ABC_TM2"/>
    <property type="match status" value="1"/>
</dbReference>
<evidence type="ECO:0000256" key="1">
    <source>
        <dbReference type="ARBA" id="ARBA00004141"/>
    </source>
</evidence>
<comment type="subcellular location">
    <subcellularLocation>
        <location evidence="6">Cell membrane</location>
        <topology evidence="6">Multi-pass membrane protein</topology>
    </subcellularLocation>
    <subcellularLocation>
        <location evidence="1">Membrane</location>
        <topology evidence="1">Multi-pass membrane protein</topology>
    </subcellularLocation>
</comment>
<evidence type="ECO:0000259" key="7">
    <source>
        <dbReference type="PROSITE" id="PS51012"/>
    </source>
</evidence>
<keyword evidence="5" id="KW-0046">Antibiotic resistance</keyword>
<keyword evidence="2 6" id="KW-0812">Transmembrane</keyword>
<reference evidence="8 9" key="1">
    <citation type="submission" date="2017-02" db="EMBL/GenBank/DDBJ databases">
        <title>Draft genome of Saccharomonospora sp. 154.</title>
        <authorList>
            <person name="Alonso-Carmona G.S."/>
            <person name="De La Haba R."/>
            <person name="Vera-Gargallo B."/>
            <person name="Sandoval-Trujillo A.H."/>
            <person name="Ramirez-Duran N."/>
            <person name="Ventosa A."/>
        </authorList>
    </citation>
    <scope>NUCLEOTIDE SEQUENCE [LARGE SCALE GENOMIC DNA]</scope>
    <source>
        <strain evidence="8 9">LRS4.154</strain>
    </source>
</reference>
<dbReference type="Pfam" id="PF01061">
    <property type="entry name" value="ABC2_membrane"/>
    <property type="match status" value="1"/>
</dbReference>
<dbReference type="AlphaFoldDB" id="A0A1V9A7L4"/>
<keyword evidence="3 6" id="KW-1133">Transmembrane helix</keyword>
<evidence type="ECO:0000313" key="9">
    <source>
        <dbReference type="Proteomes" id="UP000192591"/>
    </source>
</evidence>
<keyword evidence="9" id="KW-1185">Reference proteome</keyword>
<dbReference type="GO" id="GO:0043190">
    <property type="term" value="C:ATP-binding cassette (ABC) transporter complex"/>
    <property type="evidence" value="ECO:0007669"/>
    <property type="project" value="InterPro"/>
</dbReference>
<dbReference type="Proteomes" id="UP000192591">
    <property type="component" value="Unassembled WGS sequence"/>
</dbReference>
<dbReference type="EMBL" id="MWIH01000005">
    <property type="protein sequence ID" value="OQO93112.1"/>
    <property type="molecule type" value="Genomic_DNA"/>
</dbReference>